<evidence type="ECO:0000313" key="8">
    <source>
        <dbReference type="EMBL" id="KAJ8411329.1"/>
    </source>
</evidence>
<proteinExistence type="predicted"/>
<dbReference type="PROSITE" id="PS50986">
    <property type="entry name" value="MANSC"/>
    <property type="match status" value="1"/>
</dbReference>
<dbReference type="GO" id="GO:0016020">
    <property type="term" value="C:membrane"/>
    <property type="evidence" value="ECO:0007669"/>
    <property type="project" value="UniProtKB-SubCell"/>
</dbReference>
<dbReference type="InterPro" id="IPR011106">
    <property type="entry name" value="MANSC_N"/>
</dbReference>
<feature type="domain" description="MANSC" evidence="7">
    <location>
        <begin position="40"/>
        <end position="123"/>
    </location>
</feature>
<comment type="caution">
    <text evidence="8">The sequence shown here is derived from an EMBL/GenBank/DDBJ whole genome shotgun (WGS) entry which is preliminary data.</text>
</comment>
<evidence type="ECO:0000313" key="9">
    <source>
        <dbReference type="Proteomes" id="UP001221898"/>
    </source>
</evidence>
<dbReference type="EMBL" id="JAINUG010000023">
    <property type="protein sequence ID" value="KAJ8411329.1"/>
    <property type="molecule type" value="Genomic_DNA"/>
</dbReference>
<dbReference type="SMART" id="SM00765">
    <property type="entry name" value="MANEC"/>
    <property type="match status" value="1"/>
</dbReference>
<name>A0AAD7WWY6_9TELE</name>
<evidence type="ECO:0000256" key="3">
    <source>
        <dbReference type="ARBA" id="ARBA00023136"/>
    </source>
</evidence>
<keyword evidence="5" id="KW-1133">Transmembrane helix</keyword>
<keyword evidence="9" id="KW-1185">Reference proteome</keyword>
<keyword evidence="5" id="KW-0812">Transmembrane</keyword>
<feature type="signal peptide" evidence="6">
    <location>
        <begin position="1"/>
        <end position="25"/>
    </location>
</feature>
<sequence>MTHNASVLWAAGLLVAAVLLGTATATTASAPPTERCLSKQHVNTIVNVRVALSQKTTVMDSCVTPTQQACVRDCCSKDLVPGFKCNMVVYRLNKPLGSDNCYLFHCEREEDCPLIAMEGANPFDHDTSHCYCYYLDFNHCYNFSHCHGDTDDCSHHCSHSGSGHYYAESHNRGCRRNKTTAKRTAPPAVTPAPPLGRVVDPKGVLKTSLAAAVVVGLVFLTLAVALLGRKALESFNRRHYTRLELNDLQYDV</sequence>
<feature type="chain" id="PRO_5042045437" description="MANSC domain-containing protein" evidence="6">
    <location>
        <begin position="26"/>
        <end position="252"/>
    </location>
</feature>
<evidence type="ECO:0000256" key="4">
    <source>
        <dbReference type="ARBA" id="ARBA00023180"/>
    </source>
</evidence>
<keyword evidence="3 5" id="KW-0472">Membrane</keyword>
<keyword evidence="2 6" id="KW-0732">Signal</keyword>
<gene>
    <name evidence="8" type="ORF">AAFF_G00173350</name>
</gene>
<evidence type="ECO:0000259" key="7">
    <source>
        <dbReference type="PROSITE" id="PS50986"/>
    </source>
</evidence>
<dbReference type="Pfam" id="PF07502">
    <property type="entry name" value="MANEC"/>
    <property type="match status" value="1"/>
</dbReference>
<dbReference type="Proteomes" id="UP001221898">
    <property type="component" value="Unassembled WGS sequence"/>
</dbReference>
<evidence type="ECO:0000256" key="2">
    <source>
        <dbReference type="ARBA" id="ARBA00022729"/>
    </source>
</evidence>
<feature type="transmembrane region" description="Helical" evidence="5">
    <location>
        <begin position="209"/>
        <end position="228"/>
    </location>
</feature>
<dbReference type="AlphaFoldDB" id="A0AAD7WWY6"/>
<reference evidence="8" key="1">
    <citation type="journal article" date="2023" name="Science">
        <title>Genome structures resolve the early diversification of teleost fishes.</title>
        <authorList>
            <person name="Parey E."/>
            <person name="Louis A."/>
            <person name="Montfort J."/>
            <person name="Bouchez O."/>
            <person name="Roques C."/>
            <person name="Iampietro C."/>
            <person name="Lluch J."/>
            <person name="Castinel A."/>
            <person name="Donnadieu C."/>
            <person name="Desvignes T."/>
            <person name="Floi Bucao C."/>
            <person name="Jouanno E."/>
            <person name="Wen M."/>
            <person name="Mejri S."/>
            <person name="Dirks R."/>
            <person name="Jansen H."/>
            <person name="Henkel C."/>
            <person name="Chen W.J."/>
            <person name="Zahm M."/>
            <person name="Cabau C."/>
            <person name="Klopp C."/>
            <person name="Thompson A.W."/>
            <person name="Robinson-Rechavi M."/>
            <person name="Braasch I."/>
            <person name="Lecointre G."/>
            <person name="Bobe J."/>
            <person name="Postlethwait J.H."/>
            <person name="Berthelot C."/>
            <person name="Roest Crollius H."/>
            <person name="Guiguen Y."/>
        </authorList>
    </citation>
    <scope>NUCLEOTIDE SEQUENCE</scope>
    <source>
        <strain evidence="8">NC1722</strain>
    </source>
</reference>
<accession>A0AAD7WWY6</accession>
<keyword evidence="4" id="KW-0325">Glycoprotein</keyword>
<comment type="subcellular location">
    <subcellularLocation>
        <location evidence="1">Membrane</location>
    </subcellularLocation>
</comment>
<evidence type="ECO:0000256" key="5">
    <source>
        <dbReference type="SAM" id="Phobius"/>
    </source>
</evidence>
<protein>
    <recommendedName>
        <fullName evidence="7">MANSC domain-containing protein</fullName>
    </recommendedName>
</protein>
<evidence type="ECO:0000256" key="6">
    <source>
        <dbReference type="SAM" id="SignalP"/>
    </source>
</evidence>
<organism evidence="8 9">
    <name type="scientific">Aldrovandia affinis</name>
    <dbReference type="NCBI Taxonomy" id="143900"/>
    <lineage>
        <taxon>Eukaryota</taxon>
        <taxon>Metazoa</taxon>
        <taxon>Chordata</taxon>
        <taxon>Craniata</taxon>
        <taxon>Vertebrata</taxon>
        <taxon>Euteleostomi</taxon>
        <taxon>Actinopterygii</taxon>
        <taxon>Neopterygii</taxon>
        <taxon>Teleostei</taxon>
        <taxon>Notacanthiformes</taxon>
        <taxon>Halosauridae</taxon>
        <taxon>Aldrovandia</taxon>
    </lineage>
</organism>
<dbReference type="InterPro" id="IPR013980">
    <property type="entry name" value="MANSC_dom"/>
</dbReference>
<evidence type="ECO:0000256" key="1">
    <source>
        <dbReference type="ARBA" id="ARBA00004370"/>
    </source>
</evidence>